<dbReference type="GO" id="GO:0005096">
    <property type="term" value="F:GTPase activator activity"/>
    <property type="evidence" value="ECO:0007669"/>
    <property type="project" value="UniProtKB-KW"/>
</dbReference>
<comment type="caution">
    <text evidence="11">The sequence shown here is derived from an EMBL/GenBank/DDBJ whole genome shotgun (WGS) entry which is preliminary data.</text>
</comment>
<dbReference type="PANTHER" id="PTHR22957:SF645">
    <property type="entry name" value="LD27216P"/>
    <property type="match status" value="1"/>
</dbReference>
<dbReference type="Pfam" id="PF00566">
    <property type="entry name" value="RabGAP-TBC"/>
    <property type="match status" value="1"/>
</dbReference>
<evidence type="ECO:0000256" key="6">
    <source>
        <dbReference type="ARBA" id="ARBA00055283"/>
    </source>
</evidence>
<keyword evidence="12" id="KW-1185">Reference proteome</keyword>
<dbReference type="PROSITE" id="PS50086">
    <property type="entry name" value="TBC_RABGAP"/>
    <property type="match status" value="1"/>
</dbReference>
<keyword evidence="3" id="KW-0963">Cytoplasm</keyword>
<keyword evidence="2" id="KW-0343">GTPase activation</keyword>
<dbReference type="Proteomes" id="UP001458880">
    <property type="component" value="Unassembled WGS sequence"/>
</dbReference>
<evidence type="ECO:0000256" key="1">
    <source>
        <dbReference type="ARBA" id="ARBA00004496"/>
    </source>
</evidence>
<dbReference type="InterPro" id="IPR035969">
    <property type="entry name" value="Rab-GAP_TBC_sf"/>
</dbReference>
<evidence type="ECO:0000256" key="5">
    <source>
        <dbReference type="ARBA" id="ARBA00022990"/>
    </source>
</evidence>
<dbReference type="Gene3D" id="1.10.8.270">
    <property type="entry name" value="putative rabgap domain of human tbc1 domain family member 14 like domains"/>
    <property type="match status" value="1"/>
</dbReference>
<proteinExistence type="predicted"/>
<evidence type="ECO:0000256" key="2">
    <source>
        <dbReference type="ARBA" id="ARBA00022468"/>
    </source>
</evidence>
<name>A0AAW1LEL0_POPJA</name>
<dbReference type="AlphaFoldDB" id="A0AAW1LEL0"/>
<evidence type="ECO:0000256" key="8">
    <source>
        <dbReference type="ARBA" id="ARBA00067480"/>
    </source>
</evidence>
<evidence type="ECO:0000256" key="7">
    <source>
        <dbReference type="ARBA" id="ARBA00065268"/>
    </source>
</evidence>
<comment type="subunit">
    <text evidence="7">Interacts with non-phosphorylated form of RAB8A; phosphorylation of RAB8A at 'Thr-72' disrupts this interaction. Interacts with ARMC12.</text>
</comment>
<accession>A0AAW1LEL0</accession>
<evidence type="ECO:0000313" key="12">
    <source>
        <dbReference type="Proteomes" id="UP001458880"/>
    </source>
</evidence>
<keyword evidence="4" id="KW-0597">Phosphoprotein</keyword>
<sequence length="645" mass="75578">MEQNEEKVEEIFVQEGVLLLSGPASHIEYMKLTGTLYITRYEKHENEYSTIFIEWKPNENLTIDSDIQDQEWAVVNTVEKRTRTLSGSLIPEEANRSKYLRVNFDTIKSFKVANSGRKILFNDGRGDVICTFSFQNGNSTCFIASLRQHIKTAPSRRDKNLYIVVGEIGNNDKQIETSFKTLSLFPDDHNYMWSFVKNFQHRPYETTMEAFAKVTNIGNYFWNYYFLEYLIVYNERPLDDETKEVLNKSIIAIESATTTHTQDDYEVVANVPKLPDRKDCPRSKPLTKEQWLDLQNCEGKIEDVDGIKLLIFRGGVTPSLRKSVWKYLLNYYSWESTQKERDQVTKDKKEEYYRMKTQWMTMTKMQEDNFSDYRERKSLIEKDVNRTDRAYDFYAGDNNPHLQLLNDILMTYVMYNFDLGYVQGMSDLLSPILYLLQDEVDAFWCFVGFMEKVLSNFDIDQAGMKEQLQHLHTLLAFTEPELSTYLDNHDSGNMFFCFRWLLVWFKRELNQEDVMKLWEVLWTGLPCQNFHLLICLAILETEKRALMDNNYGFTEILKHINELSLKLNVNFLLNKAEGIYRQIEEATHANDNVRDIVGLPKLENGNMDSPNTASFTYLESSADHASVNIDTNEVSYERGISNSYL</sequence>
<dbReference type="EMBL" id="JASPKY010000126">
    <property type="protein sequence ID" value="KAK9731846.1"/>
    <property type="molecule type" value="Genomic_DNA"/>
</dbReference>
<organism evidence="11 12">
    <name type="scientific">Popillia japonica</name>
    <name type="common">Japanese beetle</name>
    <dbReference type="NCBI Taxonomy" id="7064"/>
    <lineage>
        <taxon>Eukaryota</taxon>
        <taxon>Metazoa</taxon>
        <taxon>Ecdysozoa</taxon>
        <taxon>Arthropoda</taxon>
        <taxon>Hexapoda</taxon>
        <taxon>Insecta</taxon>
        <taxon>Pterygota</taxon>
        <taxon>Neoptera</taxon>
        <taxon>Endopterygota</taxon>
        <taxon>Coleoptera</taxon>
        <taxon>Polyphaga</taxon>
        <taxon>Scarabaeiformia</taxon>
        <taxon>Scarabaeidae</taxon>
        <taxon>Rutelinae</taxon>
        <taxon>Popillia</taxon>
    </lineage>
</organism>
<dbReference type="FunFam" id="1.10.472.80:FF:000005">
    <property type="entry name" value="TBC1 domain family member 15"/>
    <property type="match status" value="1"/>
</dbReference>
<dbReference type="GO" id="GO:0005737">
    <property type="term" value="C:cytoplasm"/>
    <property type="evidence" value="ECO:0007669"/>
    <property type="project" value="UniProtKB-SubCell"/>
</dbReference>
<evidence type="ECO:0000259" key="10">
    <source>
        <dbReference type="PROSITE" id="PS50086"/>
    </source>
</evidence>
<evidence type="ECO:0000256" key="4">
    <source>
        <dbReference type="ARBA" id="ARBA00022553"/>
    </source>
</evidence>
<dbReference type="Gene3D" id="1.10.472.80">
    <property type="entry name" value="Ypt/Rab-GAP domain of gyp1p, domain 3"/>
    <property type="match status" value="1"/>
</dbReference>
<protein>
    <recommendedName>
        <fullName evidence="8">TBC1 domain family member 15</fullName>
    </recommendedName>
    <alternativeName>
        <fullName evidence="9">GTPase-activating protein RAB7</fullName>
    </alternativeName>
</protein>
<evidence type="ECO:0000256" key="9">
    <source>
        <dbReference type="ARBA" id="ARBA00082539"/>
    </source>
</evidence>
<gene>
    <name evidence="11" type="ORF">QE152_g13320</name>
</gene>
<evidence type="ECO:0000313" key="11">
    <source>
        <dbReference type="EMBL" id="KAK9731846.1"/>
    </source>
</evidence>
<comment type="function">
    <text evidence="6">Acts as a GTPase activating protein for RAB7A. Does not act on RAB4, RAB5 or RAB6.</text>
</comment>
<comment type="subcellular location">
    <subcellularLocation>
        <location evidence="1">Cytoplasm</location>
    </subcellularLocation>
</comment>
<dbReference type="FunFam" id="1.10.8.270:FF:000005">
    <property type="entry name" value="TBC1 domain family member 15"/>
    <property type="match status" value="1"/>
</dbReference>
<dbReference type="InterPro" id="IPR000195">
    <property type="entry name" value="Rab-GAP-TBC_dom"/>
</dbReference>
<dbReference type="PANTHER" id="PTHR22957">
    <property type="entry name" value="TBC1 DOMAIN FAMILY MEMBER GTPASE-ACTIVATING PROTEIN"/>
    <property type="match status" value="1"/>
</dbReference>
<dbReference type="SMART" id="SM00164">
    <property type="entry name" value="TBC"/>
    <property type="match status" value="1"/>
</dbReference>
<feature type="domain" description="Rab-GAP TBC" evidence="10">
    <location>
        <begin position="315"/>
        <end position="525"/>
    </location>
</feature>
<evidence type="ECO:0000256" key="3">
    <source>
        <dbReference type="ARBA" id="ARBA00022490"/>
    </source>
</evidence>
<keyword evidence="5" id="KW-0007">Acetylation</keyword>
<dbReference type="SUPFAM" id="SSF47923">
    <property type="entry name" value="Ypt/Rab-GAP domain of gyp1p"/>
    <property type="match status" value="2"/>
</dbReference>
<reference evidence="11 12" key="1">
    <citation type="journal article" date="2024" name="BMC Genomics">
        <title>De novo assembly and annotation of Popillia japonica's genome with initial clues to its potential as an invasive pest.</title>
        <authorList>
            <person name="Cucini C."/>
            <person name="Boschi S."/>
            <person name="Funari R."/>
            <person name="Cardaioli E."/>
            <person name="Iannotti N."/>
            <person name="Marturano G."/>
            <person name="Paoli F."/>
            <person name="Bruttini M."/>
            <person name="Carapelli A."/>
            <person name="Frati F."/>
            <person name="Nardi F."/>
        </authorList>
    </citation>
    <scope>NUCLEOTIDE SEQUENCE [LARGE SCALE GENOMIC DNA]</scope>
    <source>
        <strain evidence="11">DMR45628</strain>
    </source>
</reference>